<dbReference type="KEGG" id="maqe:RJ40_01340"/>
<dbReference type="AlphaFoldDB" id="A0A8A3S1X0"/>
<sequence>MHQKTVIRQAAFTVLVAPREEVALVVRETDPPPVYFCGRTHPVLDAIGGMLAGDVDAWPVRDARELLLLLGEVQRQSIVVEHDPALYAPCPECAAALGRALCERVRESRATVMYLATRRDEWLEEVEDAAGS</sequence>
<proteinExistence type="predicted"/>
<dbReference type="EMBL" id="CP036172">
    <property type="protein sequence ID" value="QSZ66235.1"/>
    <property type="molecule type" value="Genomic_DNA"/>
</dbReference>
<name>A0A8A3S1X0_9EURY</name>
<dbReference type="Proteomes" id="UP001042704">
    <property type="component" value="Chromosome"/>
</dbReference>
<gene>
    <name evidence="1" type="ORF">RJ40_01340</name>
</gene>
<accession>A0A8A3S1X0</accession>
<reference evidence="1" key="1">
    <citation type="journal article" date="2001" name="Int. J. Syst. Evol. Microbiol.">
        <title>Methanofollis aquaemaris sp. nov., a methanogen isolated from an aquaculture fish pond.</title>
        <authorList>
            <person name="Lai M.C."/>
            <person name="Chen S.C."/>
        </authorList>
    </citation>
    <scope>NUCLEOTIDE SEQUENCE</scope>
    <source>
        <strain evidence="1">N2F9704</strain>
    </source>
</reference>
<evidence type="ECO:0000313" key="1">
    <source>
        <dbReference type="EMBL" id="QSZ66235.1"/>
    </source>
</evidence>
<reference evidence="1" key="2">
    <citation type="submission" date="2019-02" db="EMBL/GenBank/DDBJ databases">
        <authorList>
            <person name="Chen S.-C."/>
            <person name="Chien H.-H."/>
            <person name="Lai M.-C."/>
        </authorList>
    </citation>
    <scope>NUCLEOTIDE SEQUENCE</scope>
    <source>
        <strain evidence="1">N2F9704</strain>
    </source>
</reference>
<organism evidence="1 2">
    <name type="scientific">Methanofollis aquaemaris</name>
    <dbReference type="NCBI Taxonomy" id="126734"/>
    <lineage>
        <taxon>Archaea</taxon>
        <taxon>Methanobacteriati</taxon>
        <taxon>Methanobacteriota</taxon>
        <taxon>Stenosarchaea group</taxon>
        <taxon>Methanomicrobia</taxon>
        <taxon>Methanomicrobiales</taxon>
        <taxon>Methanomicrobiaceae</taxon>
        <taxon>Methanofollis</taxon>
    </lineage>
</organism>
<dbReference type="GeneID" id="76422958"/>
<protein>
    <submittedName>
        <fullName evidence="1">Uncharacterized protein</fullName>
    </submittedName>
</protein>
<dbReference type="RefSeq" id="WP_265581556.1">
    <property type="nucleotide sequence ID" value="NZ_CP036172.1"/>
</dbReference>
<keyword evidence="2" id="KW-1185">Reference proteome</keyword>
<evidence type="ECO:0000313" key="2">
    <source>
        <dbReference type="Proteomes" id="UP001042704"/>
    </source>
</evidence>